<dbReference type="Gene3D" id="3.40.50.2000">
    <property type="entry name" value="Glycogen Phosphorylase B"/>
    <property type="match status" value="2"/>
</dbReference>
<reference evidence="2 3" key="1">
    <citation type="submission" date="2020-04" db="EMBL/GenBank/DDBJ databases">
        <authorList>
            <consortium name="Desulfovibrio sp. FSS-1 genome sequencing consortium"/>
            <person name="Shimoshige H."/>
            <person name="Kobayashi H."/>
            <person name="Maekawa T."/>
        </authorList>
    </citation>
    <scope>NUCLEOTIDE SEQUENCE [LARGE SCALE GENOMIC DNA]</scope>
    <source>
        <strain evidence="2 3">SIID29052-01</strain>
    </source>
</reference>
<name>A0A6V8LX54_9BACT</name>
<evidence type="ECO:0000259" key="1">
    <source>
        <dbReference type="Pfam" id="PF13579"/>
    </source>
</evidence>
<dbReference type="EMBL" id="BLTE01000011">
    <property type="protein sequence ID" value="GFK94659.1"/>
    <property type="molecule type" value="Genomic_DNA"/>
</dbReference>
<evidence type="ECO:0000313" key="3">
    <source>
        <dbReference type="Proteomes" id="UP000494245"/>
    </source>
</evidence>
<dbReference type="EC" id="2.4.1.-" evidence="2"/>
<dbReference type="AlphaFoldDB" id="A0A6V8LX54"/>
<protein>
    <submittedName>
        <fullName evidence="2">Glycosyltransferase Gtf1</fullName>
        <ecNumber evidence="2">2.4.1.-</ecNumber>
    </submittedName>
</protein>
<keyword evidence="3" id="KW-1185">Reference proteome</keyword>
<sequence length="387" mass="43356">MRFQSIVLVSHVTDLSGPSEAVENYLASRSGKLGVIYHPFHYCQDRRSCLKEYRDGAPRREVRQGGWALPALATYVKDVLFTLWYFFRLGGRFDVYLGADPLNTVVGVLLKWLGRTDFVIFYTIDWMPERFSNKWLNAVYHWLDRFCVRHCDAAWNISPRIQEVRRSQGLPDAKNILVPVGVNLEQVVLPDKTGRKPSELVLLGALAPSKGVDLVIEAFPLIRERCPGVTLHVIGKTPHEAVEDGVVYQPFEPRLAALGEGVVLHGAKPHAEVLAMLPGYDVSLALYRPSANNLSQWADPSRVKDYLACGLPVVITPVPEIHKDVAALEAGLVAPYEAKAMADAVASILEDPDRWRAMRENALAYMASYSWSAILDRVFDESFRART</sequence>
<dbReference type="RefSeq" id="WP_173084941.1">
    <property type="nucleotide sequence ID" value="NZ_BLTE01000011.1"/>
</dbReference>
<reference evidence="2 3" key="2">
    <citation type="submission" date="2020-05" db="EMBL/GenBank/DDBJ databases">
        <title>Draft genome sequence of Desulfovibrio sp. strainFSS-1.</title>
        <authorList>
            <person name="Shimoshige H."/>
            <person name="Kobayashi H."/>
            <person name="Maekawa T."/>
        </authorList>
    </citation>
    <scope>NUCLEOTIDE SEQUENCE [LARGE SCALE GENOMIC DNA]</scope>
    <source>
        <strain evidence="2 3">SIID29052-01</strain>
    </source>
</reference>
<dbReference type="SUPFAM" id="SSF53756">
    <property type="entry name" value="UDP-Glycosyltransferase/glycogen phosphorylase"/>
    <property type="match status" value="1"/>
</dbReference>
<feature type="domain" description="Glycosyltransferase subfamily 4-like N-terminal" evidence="1">
    <location>
        <begin position="56"/>
        <end position="181"/>
    </location>
</feature>
<organism evidence="2 3">
    <name type="scientific">Fundidesulfovibrio magnetotacticus</name>
    <dbReference type="NCBI Taxonomy" id="2730080"/>
    <lineage>
        <taxon>Bacteria</taxon>
        <taxon>Pseudomonadati</taxon>
        <taxon>Thermodesulfobacteriota</taxon>
        <taxon>Desulfovibrionia</taxon>
        <taxon>Desulfovibrionales</taxon>
        <taxon>Desulfovibrionaceae</taxon>
        <taxon>Fundidesulfovibrio</taxon>
    </lineage>
</organism>
<comment type="caution">
    <text evidence="2">The sequence shown here is derived from an EMBL/GenBank/DDBJ whole genome shotgun (WGS) entry which is preliminary data.</text>
</comment>
<dbReference type="GO" id="GO:0016757">
    <property type="term" value="F:glycosyltransferase activity"/>
    <property type="evidence" value="ECO:0007669"/>
    <property type="project" value="UniProtKB-KW"/>
</dbReference>
<accession>A0A6V8LX54</accession>
<keyword evidence="2" id="KW-0808">Transferase</keyword>
<dbReference type="Pfam" id="PF13579">
    <property type="entry name" value="Glyco_trans_4_4"/>
    <property type="match status" value="1"/>
</dbReference>
<dbReference type="Proteomes" id="UP000494245">
    <property type="component" value="Unassembled WGS sequence"/>
</dbReference>
<dbReference type="Pfam" id="PF13692">
    <property type="entry name" value="Glyco_trans_1_4"/>
    <property type="match status" value="1"/>
</dbReference>
<gene>
    <name evidence="2" type="primary">gtf1</name>
    <name evidence="2" type="ORF">NNJEOMEG_02506</name>
</gene>
<evidence type="ECO:0000313" key="2">
    <source>
        <dbReference type="EMBL" id="GFK94659.1"/>
    </source>
</evidence>
<dbReference type="PANTHER" id="PTHR12526">
    <property type="entry name" value="GLYCOSYLTRANSFERASE"/>
    <property type="match status" value="1"/>
</dbReference>
<proteinExistence type="predicted"/>
<dbReference type="PANTHER" id="PTHR12526:SF636">
    <property type="entry name" value="BLL3647 PROTEIN"/>
    <property type="match status" value="1"/>
</dbReference>
<keyword evidence="2" id="KW-0328">Glycosyltransferase</keyword>
<dbReference type="InterPro" id="IPR028098">
    <property type="entry name" value="Glyco_trans_4-like_N"/>
</dbReference>